<dbReference type="Proteomes" id="UP000658980">
    <property type="component" value="Unassembled WGS sequence"/>
</dbReference>
<keyword evidence="3" id="KW-1185">Reference proteome</keyword>
<comment type="caution">
    <text evidence="2">The sequence shown here is derived from an EMBL/GenBank/DDBJ whole genome shotgun (WGS) entry which is preliminary data.</text>
</comment>
<protein>
    <submittedName>
        <fullName evidence="2">Uncharacterized protein</fullName>
    </submittedName>
</protein>
<proteinExistence type="predicted"/>
<keyword evidence="1" id="KW-1133">Transmembrane helix</keyword>
<sequence>MVAQAQETVFFQSKNVLITNTRMNLGGTTYATANVTSVSTLESKPGRKFEIISALIGLLVLAETFFGGIFFIALAVLVFMMKKSKFIVRLSTSANEKDALWSLDKNFIYSVVEAINEAIIFRG</sequence>
<dbReference type="EMBL" id="JACSPU010000001">
    <property type="protein sequence ID" value="MBD8013392.1"/>
    <property type="molecule type" value="Genomic_DNA"/>
</dbReference>
<dbReference type="RefSeq" id="WP_191713644.1">
    <property type="nucleotide sequence ID" value="NZ_JACSPU010000001.1"/>
</dbReference>
<reference evidence="2 3" key="1">
    <citation type="submission" date="2020-08" db="EMBL/GenBank/DDBJ databases">
        <title>A Genomic Blueprint of the Chicken Gut Microbiome.</title>
        <authorList>
            <person name="Gilroy R."/>
            <person name="Ravi A."/>
            <person name="Getino M."/>
            <person name="Pursley I."/>
            <person name="Horton D.L."/>
            <person name="Alikhan N.-F."/>
            <person name="Baker D."/>
            <person name="Gharbi K."/>
            <person name="Hall N."/>
            <person name="Watson M."/>
            <person name="Adriaenssens E.M."/>
            <person name="Foster-Nyarko E."/>
            <person name="Jarju S."/>
            <person name="Secka A."/>
            <person name="Antonio M."/>
            <person name="Oren A."/>
            <person name="Chaudhuri R."/>
            <person name="La Ragione R.M."/>
            <person name="Hildebrand F."/>
            <person name="Pallen M.J."/>
        </authorList>
    </citation>
    <scope>NUCLEOTIDE SEQUENCE [LARGE SCALE GENOMIC DNA]</scope>
    <source>
        <strain evidence="2 3">Sa1BUA13</strain>
    </source>
</reference>
<organism evidence="2 3">
    <name type="scientific">Planococcus wigleyi</name>
    <dbReference type="NCBI Taxonomy" id="2762216"/>
    <lineage>
        <taxon>Bacteria</taxon>
        <taxon>Bacillati</taxon>
        <taxon>Bacillota</taxon>
        <taxon>Bacilli</taxon>
        <taxon>Bacillales</taxon>
        <taxon>Caryophanaceae</taxon>
        <taxon>Planococcus</taxon>
    </lineage>
</organism>
<keyword evidence="1" id="KW-0812">Transmembrane</keyword>
<keyword evidence="1" id="KW-0472">Membrane</keyword>
<accession>A0ABR8W8Q5</accession>
<evidence type="ECO:0000313" key="3">
    <source>
        <dbReference type="Proteomes" id="UP000658980"/>
    </source>
</evidence>
<evidence type="ECO:0000256" key="1">
    <source>
        <dbReference type="SAM" id="Phobius"/>
    </source>
</evidence>
<feature type="transmembrane region" description="Helical" evidence="1">
    <location>
        <begin position="51"/>
        <end position="79"/>
    </location>
</feature>
<gene>
    <name evidence="2" type="ORF">H9630_01070</name>
</gene>
<name>A0ABR8W8Q5_9BACL</name>
<dbReference type="InterPro" id="IPR045629">
    <property type="entry name" value="DUF6232"/>
</dbReference>
<dbReference type="Pfam" id="PF19744">
    <property type="entry name" value="DUF6232"/>
    <property type="match status" value="1"/>
</dbReference>
<evidence type="ECO:0000313" key="2">
    <source>
        <dbReference type="EMBL" id="MBD8013392.1"/>
    </source>
</evidence>